<dbReference type="InterPro" id="IPR031348">
    <property type="entry name" value="PigL_N"/>
</dbReference>
<dbReference type="GeneID" id="30013662"/>
<feature type="coiled-coil region" evidence="1">
    <location>
        <begin position="73"/>
        <end position="100"/>
    </location>
</feature>
<comment type="caution">
    <text evidence="3">The sequence shown here is derived from an EMBL/GenBank/DDBJ whole genome shotgun (WGS) entry which is preliminary data.</text>
</comment>
<sequence length="206" mass="23200">MGDPLSVTASVAGLLSLGLQSTEYLYNYYTVCREQHRDLAKIADQLGGLLESLRNIDQTVHTRSGRPNEQSIIQSIEKSITHSEDAINALQGEVDKFKKKPTDDWRKKAVVLGRRAAYPFKRSTLEDLSDDISDFKDNLSIAVQALQLKEHQNTQDDIEEVNAIVRDIQARSIHIDLRQWLKAPDATVNLNVVVAKRYASTGQWLV</sequence>
<keyword evidence="1" id="KW-0175">Coiled coil</keyword>
<dbReference type="Proteomes" id="UP000078343">
    <property type="component" value="Unassembled WGS sequence"/>
</dbReference>
<dbReference type="STRING" id="1367422.A0A178ZB50"/>
<reference evidence="3 4" key="1">
    <citation type="submission" date="2016-04" db="EMBL/GenBank/DDBJ databases">
        <title>Draft genome of Fonsecaea erecta CBS 125763.</title>
        <authorList>
            <person name="Weiss V.A."/>
            <person name="Vicente V.A."/>
            <person name="Raittz R.T."/>
            <person name="Moreno L.F."/>
            <person name="De Souza E.M."/>
            <person name="Pedrosa F.O."/>
            <person name="Steffens M.B."/>
            <person name="Faoro H."/>
            <person name="Tadra-Sfeir M.Z."/>
            <person name="Najafzadeh M.J."/>
            <person name="Felipe M.S."/>
            <person name="Teixeira M."/>
            <person name="Sun J."/>
            <person name="Xi L."/>
            <person name="Gomes R."/>
            <person name="De Azevedo C.M."/>
            <person name="Salgado C.G."/>
            <person name="Da Silva M.B."/>
            <person name="Nascimento M.F."/>
            <person name="Queiroz-Telles F."/>
            <person name="Attili D.S."/>
            <person name="Gorbushina A."/>
        </authorList>
    </citation>
    <scope>NUCLEOTIDE SEQUENCE [LARGE SCALE GENOMIC DNA]</scope>
    <source>
        <strain evidence="3 4">CBS 125763</strain>
    </source>
</reference>
<evidence type="ECO:0000256" key="1">
    <source>
        <dbReference type="SAM" id="Coils"/>
    </source>
</evidence>
<organism evidence="3 4">
    <name type="scientific">Fonsecaea erecta</name>
    <dbReference type="NCBI Taxonomy" id="1367422"/>
    <lineage>
        <taxon>Eukaryota</taxon>
        <taxon>Fungi</taxon>
        <taxon>Dikarya</taxon>
        <taxon>Ascomycota</taxon>
        <taxon>Pezizomycotina</taxon>
        <taxon>Eurotiomycetes</taxon>
        <taxon>Chaetothyriomycetidae</taxon>
        <taxon>Chaetothyriales</taxon>
        <taxon>Herpotrichiellaceae</taxon>
        <taxon>Fonsecaea</taxon>
    </lineage>
</organism>
<evidence type="ECO:0000313" key="3">
    <source>
        <dbReference type="EMBL" id="OAP56315.1"/>
    </source>
</evidence>
<dbReference type="RefSeq" id="XP_018689682.1">
    <property type="nucleotide sequence ID" value="XM_018841001.1"/>
</dbReference>
<feature type="domain" description="Azaphilone pigments biosynthesis cluster protein L N-terminal" evidence="2">
    <location>
        <begin position="3"/>
        <end position="169"/>
    </location>
</feature>
<protein>
    <recommendedName>
        <fullName evidence="2">Azaphilone pigments biosynthesis cluster protein L N-terminal domain-containing protein</fullName>
    </recommendedName>
</protein>
<dbReference type="AlphaFoldDB" id="A0A178ZB50"/>
<evidence type="ECO:0000313" key="4">
    <source>
        <dbReference type="Proteomes" id="UP000078343"/>
    </source>
</evidence>
<proteinExistence type="predicted"/>
<dbReference type="Pfam" id="PF17111">
    <property type="entry name" value="PigL_N"/>
    <property type="match status" value="1"/>
</dbReference>
<evidence type="ECO:0000259" key="2">
    <source>
        <dbReference type="Pfam" id="PF17111"/>
    </source>
</evidence>
<gene>
    <name evidence="3" type="ORF">AYL99_09494</name>
</gene>
<name>A0A178ZB50_9EURO</name>
<accession>A0A178ZB50</accession>
<keyword evidence="4" id="KW-1185">Reference proteome</keyword>
<dbReference type="EMBL" id="LVYI01000009">
    <property type="protein sequence ID" value="OAP56315.1"/>
    <property type="molecule type" value="Genomic_DNA"/>
</dbReference>
<dbReference type="OrthoDB" id="4772757at2759"/>